<keyword evidence="4" id="KW-1185">Reference proteome</keyword>
<protein>
    <submittedName>
        <fullName evidence="3">Class II glutamine amidotransferase</fullName>
    </submittedName>
</protein>
<dbReference type="InterPro" id="IPR029055">
    <property type="entry name" value="Ntn_hydrolases_N"/>
</dbReference>
<reference evidence="3" key="1">
    <citation type="submission" date="2020-10" db="EMBL/GenBank/DDBJ databases">
        <title>Paenihalocynthiibacter styelae gen. nov., sp. nov., isolated from stalked sea squirt Styela clava.</title>
        <authorList>
            <person name="Kim Y.-O."/>
            <person name="Yoon J.-H."/>
        </authorList>
    </citation>
    <scope>NUCLEOTIDE SEQUENCE</scope>
    <source>
        <strain evidence="3">MYP1-1</strain>
    </source>
</reference>
<organism evidence="3 4">
    <name type="scientific">Halocynthiibacter styelae</name>
    <dbReference type="NCBI Taxonomy" id="2761955"/>
    <lineage>
        <taxon>Bacteria</taxon>
        <taxon>Pseudomonadati</taxon>
        <taxon>Pseudomonadota</taxon>
        <taxon>Alphaproteobacteria</taxon>
        <taxon>Rhodobacterales</taxon>
        <taxon>Paracoccaceae</taxon>
        <taxon>Halocynthiibacter</taxon>
    </lineage>
</organism>
<gene>
    <name evidence="3" type="ORF">H1D41_01420</name>
</gene>
<sequence>MCRWAAFIGQPIFLEQVISAPAHSLLVQSQAASEAKTAINADGFGIAWYAHRPEPGLFRDVLPAWSDPNLASVAAQIKSGLFLAHVRASTGSATSRNNCHPFTSGRWSFMHNGQVGGFEHFRRSADMLIPDELYHERKGATDSEVLFLRALHHGLDQDPVNALVKAARDLENLSREKGETPHLRLSVAMSDGENLYAARASSDHIAPTVYYKRCTQSEGWMVVSEPLETSSDDWIELPAGKLAVFTKDHVRLCDFMG</sequence>
<accession>A0A8J7ISQ2</accession>
<proteinExistence type="predicted"/>
<dbReference type="InterPro" id="IPR017932">
    <property type="entry name" value="GATase_2_dom"/>
</dbReference>
<dbReference type="AlphaFoldDB" id="A0A8J7ISQ2"/>
<dbReference type="Gene3D" id="3.60.20.10">
    <property type="entry name" value="Glutamine Phosphoribosylpyrophosphate, subunit 1, domain 1"/>
    <property type="match status" value="1"/>
</dbReference>
<evidence type="ECO:0000259" key="2">
    <source>
        <dbReference type="PROSITE" id="PS51278"/>
    </source>
</evidence>
<dbReference type="InterPro" id="IPR052373">
    <property type="entry name" value="Gamma-glu_amide_hydrolase"/>
</dbReference>
<dbReference type="PROSITE" id="PS51278">
    <property type="entry name" value="GATASE_TYPE_2"/>
    <property type="match status" value="1"/>
</dbReference>
<comment type="caution">
    <text evidence="3">The sequence shown here is derived from an EMBL/GenBank/DDBJ whole genome shotgun (WGS) entry which is preliminary data.</text>
</comment>
<evidence type="ECO:0000313" key="4">
    <source>
        <dbReference type="Proteomes" id="UP000640583"/>
    </source>
</evidence>
<dbReference type="Pfam" id="PF13230">
    <property type="entry name" value="GATase_4"/>
    <property type="match status" value="1"/>
</dbReference>
<dbReference type="EMBL" id="JADCKQ010000001">
    <property type="protein sequence ID" value="MBI1492289.1"/>
    <property type="molecule type" value="Genomic_DNA"/>
</dbReference>
<name>A0A8J7ISQ2_9RHOB</name>
<keyword evidence="1 3" id="KW-0315">Glutamine amidotransferase</keyword>
<dbReference type="SUPFAM" id="SSF56235">
    <property type="entry name" value="N-terminal nucleophile aminohydrolases (Ntn hydrolases)"/>
    <property type="match status" value="1"/>
</dbReference>
<evidence type="ECO:0000256" key="1">
    <source>
        <dbReference type="ARBA" id="ARBA00022962"/>
    </source>
</evidence>
<dbReference type="PANTHER" id="PTHR43187">
    <property type="entry name" value="GLUTAMINE AMIDOTRANSFERASE DUG3-RELATED"/>
    <property type="match status" value="1"/>
</dbReference>
<feature type="domain" description="Glutamine amidotransferase type-2" evidence="2">
    <location>
        <begin position="2"/>
        <end position="257"/>
    </location>
</feature>
<dbReference type="Proteomes" id="UP000640583">
    <property type="component" value="Unassembled WGS sequence"/>
</dbReference>
<dbReference type="PANTHER" id="PTHR43187:SF1">
    <property type="entry name" value="GLUTAMINE AMIDOTRANSFERASE DUG3-RELATED"/>
    <property type="match status" value="1"/>
</dbReference>
<evidence type="ECO:0000313" key="3">
    <source>
        <dbReference type="EMBL" id="MBI1492289.1"/>
    </source>
</evidence>
<dbReference type="CDD" id="cd01908">
    <property type="entry name" value="YafJ"/>
    <property type="match status" value="1"/>
</dbReference>
<dbReference type="RefSeq" id="WP_228847229.1">
    <property type="nucleotide sequence ID" value="NZ_JADCKQ010000001.1"/>
</dbReference>
<dbReference type="InterPro" id="IPR026869">
    <property type="entry name" value="EgtC-like"/>
</dbReference>